<name>A0AAP3XQ32_9PROT</name>
<organism evidence="4 5">
    <name type="scientific">Marinimicrococcus flavescens</name>
    <dbReference type="NCBI Taxonomy" id="3031815"/>
    <lineage>
        <taxon>Bacteria</taxon>
        <taxon>Pseudomonadati</taxon>
        <taxon>Pseudomonadota</taxon>
        <taxon>Alphaproteobacteria</taxon>
        <taxon>Geminicoccales</taxon>
        <taxon>Geminicoccaceae</taxon>
        <taxon>Marinimicrococcus</taxon>
    </lineage>
</organism>
<dbReference type="AlphaFoldDB" id="A0AAP3XQ32"/>
<dbReference type="EMBL" id="JARGEQ010000006">
    <property type="protein sequence ID" value="MDF1584926.1"/>
    <property type="molecule type" value="Genomic_DNA"/>
</dbReference>
<dbReference type="InterPro" id="IPR036568">
    <property type="entry name" value="GGCT-like_sf"/>
</dbReference>
<dbReference type="PANTHER" id="PTHR31544">
    <property type="entry name" value="AIG2-LIKE PROTEIN D"/>
    <property type="match status" value="1"/>
</dbReference>
<comment type="caution">
    <text evidence="4">The sequence shown here is derived from an EMBL/GenBank/DDBJ whole genome shotgun (WGS) entry which is preliminary data.</text>
</comment>
<dbReference type="RefSeq" id="WP_327787334.1">
    <property type="nucleotide sequence ID" value="NZ_JARGEQ010000006.1"/>
</dbReference>
<dbReference type="Gene3D" id="3.10.490.10">
    <property type="entry name" value="Gamma-glutamyl cyclotransferase-like"/>
    <property type="match status" value="1"/>
</dbReference>
<dbReference type="InterPro" id="IPR045038">
    <property type="entry name" value="AIG2-like"/>
</dbReference>
<dbReference type="Pfam" id="PF06094">
    <property type="entry name" value="GGACT"/>
    <property type="match status" value="1"/>
</dbReference>
<dbReference type="PANTHER" id="PTHR31544:SF2">
    <property type="entry name" value="AIG2-LIKE PROTEIN D"/>
    <property type="match status" value="1"/>
</dbReference>
<dbReference type="Proteomes" id="UP001301140">
    <property type="component" value="Unassembled WGS sequence"/>
</dbReference>
<gene>
    <name evidence="4" type="ORF">PZ740_00840</name>
</gene>
<accession>A0AAP3XQ32</accession>
<feature type="domain" description="Gamma-glutamylcyclotransferase AIG2-like" evidence="3">
    <location>
        <begin position="4"/>
        <end position="120"/>
    </location>
</feature>
<dbReference type="SUPFAM" id="SSF110857">
    <property type="entry name" value="Gamma-glutamyl cyclotransferase-like"/>
    <property type="match status" value="1"/>
</dbReference>
<evidence type="ECO:0000256" key="1">
    <source>
        <dbReference type="ARBA" id="ARBA00022679"/>
    </source>
</evidence>
<evidence type="ECO:0000313" key="5">
    <source>
        <dbReference type="Proteomes" id="UP001301140"/>
    </source>
</evidence>
<keyword evidence="5" id="KW-1185">Reference proteome</keyword>
<dbReference type="GO" id="GO:0016740">
    <property type="term" value="F:transferase activity"/>
    <property type="evidence" value="ECO:0007669"/>
    <property type="project" value="UniProtKB-KW"/>
</dbReference>
<dbReference type="InterPro" id="IPR009288">
    <property type="entry name" value="AIG2-like_dom"/>
</dbReference>
<dbReference type="InterPro" id="IPR013024">
    <property type="entry name" value="GGCT-like"/>
</dbReference>
<protein>
    <recommendedName>
        <fullName evidence="2">Putative gamma-glutamylcyclotransferase</fullName>
    </recommendedName>
</protein>
<evidence type="ECO:0000256" key="2">
    <source>
        <dbReference type="ARBA" id="ARBA00030602"/>
    </source>
</evidence>
<keyword evidence="1" id="KW-0808">Transferase</keyword>
<reference evidence="4 5" key="1">
    <citation type="submission" date="2023-03" db="EMBL/GenBank/DDBJ databases">
        <title>YIM 152171 draft genome.</title>
        <authorList>
            <person name="Yang Z."/>
        </authorList>
    </citation>
    <scope>NUCLEOTIDE SEQUENCE [LARGE SCALE GENOMIC DNA]</scope>
    <source>
        <strain evidence="4 5">YIM 152171</strain>
    </source>
</reference>
<dbReference type="CDD" id="cd06661">
    <property type="entry name" value="GGCT_like"/>
    <property type="match status" value="1"/>
</dbReference>
<sequence>MAPLFFFGTLMDKDVLSLVLQRPLEEELQTARLAGFRRETARDACYPLLVPACGASVEGSLFCGCGPGDIARINHYEAGEYRAELRAVQLGDGSRRRAWLYMARENCLKASGQPWELERWQATGKADLLAACPDWMRAFRP</sequence>
<proteinExistence type="predicted"/>
<evidence type="ECO:0000259" key="3">
    <source>
        <dbReference type="Pfam" id="PF06094"/>
    </source>
</evidence>
<evidence type="ECO:0000313" key="4">
    <source>
        <dbReference type="EMBL" id="MDF1584926.1"/>
    </source>
</evidence>